<dbReference type="GO" id="GO:0003735">
    <property type="term" value="F:structural constituent of ribosome"/>
    <property type="evidence" value="ECO:0007669"/>
    <property type="project" value="InterPro"/>
</dbReference>
<dbReference type="AlphaFoldDB" id="A0A1E3QGG1"/>
<comment type="similarity">
    <text evidence="1">Belongs to the bacterial ribosomal protein bL35 family.</text>
</comment>
<evidence type="ECO:0000313" key="5">
    <source>
        <dbReference type="EMBL" id="ODQ76786.1"/>
    </source>
</evidence>
<dbReference type="GO" id="GO:0006412">
    <property type="term" value="P:translation"/>
    <property type="evidence" value="ECO:0007669"/>
    <property type="project" value="InterPro"/>
</dbReference>
<dbReference type="GO" id="GO:1990904">
    <property type="term" value="C:ribonucleoprotein complex"/>
    <property type="evidence" value="ECO:0007669"/>
    <property type="project" value="UniProtKB-KW"/>
</dbReference>
<feature type="signal peptide" evidence="4">
    <location>
        <begin position="1"/>
        <end position="20"/>
    </location>
</feature>
<sequence length="116" mass="12871">MIRFTSLRLTLSAGLSLITSFTPSANLLVQKRITQVALLRNKSTSTKKYKMKSHKGAAARWHKTKSGHFKHGPIGVNHGNSNWSSRILARTSRGGYALSRGEGNHIGRIRKLMPYA</sequence>
<keyword evidence="4" id="KW-0732">Signal</keyword>
<keyword evidence="6" id="KW-1185">Reference proteome</keyword>
<keyword evidence="2" id="KW-0689">Ribosomal protein</keyword>
<evidence type="ECO:0000256" key="4">
    <source>
        <dbReference type="SAM" id="SignalP"/>
    </source>
</evidence>
<protein>
    <recommendedName>
        <fullName evidence="7">50S ribosomal protein L35</fullName>
    </recommendedName>
</protein>
<dbReference type="GO" id="GO:0005840">
    <property type="term" value="C:ribosome"/>
    <property type="evidence" value="ECO:0007669"/>
    <property type="project" value="UniProtKB-KW"/>
</dbReference>
<evidence type="ECO:0008006" key="7">
    <source>
        <dbReference type="Google" id="ProtNLM"/>
    </source>
</evidence>
<evidence type="ECO:0000256" key="3">
    <source>
        <dbReference type="ARBA" id="ARBA00023274"/>
    </source>
</evidence>
<keyword evidence="3" id="KW-0687">Ribonucleoprotein</keyword>
<dbReference type="EMBL" id="KV454289">
    <property type="protein sequence ID" value="ODQ76786.1"/>
    <property type="molecule type" value="Genomic_DNA"/>
</dbReference>
<dbReference type="Proteomes" id="UP000094385">
    <property type="component" value="Unassembled WGS sequence"/>
</dbReference>
<proteinExistence type="inferred from homology"/>
<dbReference type="Gene3D" id="4.10.410.60">
    <property type="match status" value="1"/>
</dbReference>
<dbReference type="Pfam" id="PF01632">
    <property type="entry name" value="Ribosomal_L35p"/>
    <property type="match status" value="1"/>
</dbReference>
<organism evidence="5 6">
    <name type="scientific">Lipomyces starkeyi NRRL Y-11557</name>
    <dbReference type="NCBI Taxonomy" id="675824"/>
    <lineage>
        <taxon>Eukaryota</taxon>
        <taxon>Fungi</taxon>
        <taxon>Dikarya</taxon>
        <taxon>Ascomycota</taxon>
        <taxon>Saccharomycotina</taxon>
        <taxon>Lipomycetes</taxon>
        <taxon>Lipomycetales</taxon>
        <taxon>Lipomycetaceae</taxon>
        <taxon>Lipomyces</taxon>
    </lineage>
</organism>
<feature type="chain" id="PRO_5009134226" description="50S ribosomal protein L35" evidence="4">
    <location>
        <begin position="21"/>
        <end position="116"/>
    </location>
</feature>
<evidence type="ECO:0000256" key="1">
    <source>
        <dbReference type="ARBA" id="ARBA00006598"/>
    </source>
</evidence>
<evidence type="ECO:0000256" key="2">
    <source>
        <dbReference type="ARBA" id="ARBA00022980"/>
    </source>
</evidence>
<dbReference type="InterPro" id="IPR021137">
    <property type="entry name" value="Ribosomal_bL35-like"/>
</dbReference>
<dbReference type="InterPro" id="IPR037229">
    <property type="entry name" value="Ribosomal_bL35_sf"/>
</dbReference>
<dbReference type="OrthoDB" id="162638at2759"/>
<dbReference type="SUPFAM" id="SSF143034">
    <property type="entry name" value="L35p-like"/>
    <property type="match status" value="1"/>
</dbReference>
<accession>A0A1E3QGG1</accession>
<gene>
    <name evidence="5" type="ORF">LIPSTDRAFT_67777</name>
</gene>
<reference evidence="5 6" key="1">
    <citation type="journal article" date="2016" name="Proc. Natl. Acad. Sci. U.S.A.">
        <title>Comparative genomics of biotechnologically important yeasts.</title>
        <authorList>
            <person name="Riley R."/>
            <person name="Haridas S."/>
            <person name="Wolfe K.H."/>
            <person name="Lopes M.R."/>
            <person name="Hittinger C.T."/>
            <person name="Goeker M."/>
            <person name="Salamov A.A."/>
            <person name="Wisecaver J.H."/>
            <person name="Long T.M."/>
            <person name="Calvey C.H."/>
            <person name="Aerts A.L."/>
            <person name="Barry K.W."/>
            <person name="Choi C."/>
            <person name="Clum A."/>
            <person name="Coughlan A.Y."/>
            <person name="Deshpande S."/>
            <person name="Douglass A.P."/>
            <person name="Hanson S.J."/>
            <person name="Klenk H.-P."/>
            <person name="LaButti K.M."/>
            <person name="Lapidus A."/>
            <person name="Lindquist E.A."/>
            <person name="Lipzen A.M."/>
            <person name="Meier-Kolthoff J.P."/>
            <person name="Ohm R.A."/>
            <person name="Otillar R.P."/>
            <person name="Pangilinan J.L."/>
            <person name="Peng Y."/>
            <person name="Rokas A."/>
            <person name="Rosa C.A."/>
            <person name="Scheuner C."/>
            <person name="Sibirny A.A."/>
            <person name="Slot J.C."/>
            <person name="Stielow J.B."/>
            <person name="Sun H."/>
            <person name="Kurtzman C.P."/>
            <person name="Blackwell M."/>
            <person name="Grigoriev I.V."/>
            <person name="Jeffries T.W."/>
        </authorList>
    </citation>
    <scope>NUCLEOTIDE SEQUENCE [LARGE SCALE GENOMIC DNA]</scope>
    <source>
        <strain evidence="5 6">NRRL Y-11557</strain>
    </source>
</reference>
<evidence type="ECO:0000313" key="6">
    <source>
        <dbReference type="Proteomes" id="UP000094385"/>
    </source>
</evidence>
<name>A0A1E3QGG1_LIPST</name>